<feature type="transmembrane region" description="Helical" evidence="1">
    <location>
        <begin position="63"/>
        <end position="85"/>
    </location>
</feature>
<keyword evidence="1" id="KW-0812">Transmembrane</keyword>
<evidence type="ECO:0000313" key="3">
    <source>
        <dbReference type="Proteomes" id="UP001448207"/>
    </source>
</evidence>
<protein>
    <submittedName>
        <fullName evidence="2">Uncharacterized protein</fullName>
    </submittedName>
</protein>
<evidence type="ECO:0000256" key="1">
    <source>
        <dbReference type="SAM" id="Phobius"/>
    </source>
</evidence>
<dbReference type="Proteomes" id="UP001448207">
    <property type="component" value="Unassembled WGS sequence"/>
</dbReference>
<evidence type="ECO:0000313" key="2">
    <source>
        <dbReference type="EMBL" id="KAL0080997.1"/>
    </source>
</evidence>
<comment type="caution">
    <text evidence="2">The sequence shown here is derived from an EMBL/GenBank/DDBJ whole genome shotgun (WGS) entry which is preliminary data.</text>
</comment>
<gene>
    <name evidence="2" type="ORF">J3Q64DRAFT_1758382</name>
</gene>
<accession>A0ABR3ASM9</accession>
<keyword evidence="3" id="KW-1185">Reference proteome</keyword>
<organism evidence="2 3">
    <name type="scientific">Phycomyces blakesleeanus</name>
    <dbReference type="NCBI Taxonomy" id="4837"/>
    <lineage>
        <taxon>Eukaryota</taxon>
        <taxon>Fungi</taxon>
        <taxon>Fungi incertae sedis</taxon>
        <taxon>Mucoromycota</taxon>
        <taxon>Mucoromycotina</taxon>
        <taxon>Mucoromycetes</taxon>
        <taxon>Mucorales</taxon>
        <taxon>Phycomycetaceae</taxon>
        <taxon>Phycomyces</taxon>
    </lineage>
</organism>
<sequence>MYICIYLLLGFVVWGISLICLVVIVILYILDNSFCSPYTSCSTSFPFLISLFYLLIHHIIKTFIYIYIYIGPLVIYTRVSLGGFLDPYPNNN</sequence>
<name>A0ABR3ASM9_PHYBL</name>
<keyword evidence="1" id="KW-0472">Membrane</keyword>
<dbReference type="EMBL" id="JBCLYO010000019">
    <property type="protein sequence ID" value="KAL0080997.1"/>
    <property type="molecule type" value="Genomic_DNA"/>
</dbReference>
<reference evidence="2 3" key="1">
    <citation type="submission" date="2024-04" db="EMBL/GenBank/DDBJ databases">
        <title>Symmetric and asymmetric DNA N6-adenine methylation regulates different biological responses in Mucorales.</title>
        <authorList>
            <consortium name="Lawrence Berkeley National Laboratory"/>
            <person name="Lax C."/>
            <person name="Mondo S.J."/>
            <person name="Osorio-Concepcion M."/>
            <person name="Muszewska A."/>
            <person name="Corrochano-Luque M."/>
            <person name="Gutierrez G."/>
            <person name="Riley R."/>
            <person name="Lipzen A."/>
            <person name="Guo J."/>
            <person name="Hundley H."/>
            <person name="Amirebrahimi M."/>
            <person name="Ng V."/>
            <person name="Lorenzo-Gutierrez D."/>
            <person name="Binder U."/>
            <person name="Yang J."/>
            <person name="Song Y."/>
            <person name="Canovas D."/>
            <person name="Navarro E."/>
            <person name="Freitag M."/>
            <person name="Gabaldon T."/>
            <person name="Grigoriev I.V."/>
            <person name="Corrochano L.M."/>
            <person name="Nicolas F.E."/>
            <person name="Garre V."/>
        </authorList>
    </citation>
    <scope>NUCLEOTIDE SEQUENCE [LARGE SCALE GENOMIC DNA]</scope>
    <source>
        <strain evidence="2 3">L51</strain>
    </source>
</reference>
<proteinExistence type="predicted"/>
<keyword evidence="1" id="KW-1133">Transmembrane helix</keyword>
<feature type="transmembrane region" description="Helical" evidence="1">
    <location>
        <begin position="36"/>
        <end position="56"/>
    </location>
</feature>
<feature type="transmembrane region" description="Helical" evidence="1">
    <location>
        <begin position="7"/>
        <end position="30"/>
    </location>
</feature>